<dbReference type="PANTHER" id="PTHR38600:SF2">
    <property type="entry name" value="SLL0088 PROTEIN"/>
    <property type="match status" value="1"/>
</dbReference>
<dbReference type="NCBIfam" id="NF033788">
    <property type="entry name" value="HTH_metalloreg"/>
    <property type="match status" value="1"/>
</dbReference>
<comment type="caution">
    <text evidence="2">The sequence shown here is derived from an EMBL/GenBank/DDBJ whole genome shotgun (WGS) entry which is preliminary data.</text>
</comment>
<keyword evidence="3" id="KW-1185">Reference proteome</keyword>
<protein>
    <submittedName>
        <fullName evidence="2">Transcriptional repressor SdpR</fullName>
    </submittedName>
</protein>
<dbReference type="GO" id="GO:0003700">
    <property type="term" value="F:DNA-binding transcription factor activity"/>
    <property type="evidence" value="ECO:0007669"/>
    <property type="project" value="InterPro"/>
</dbReference>
<dbReference type="CDD" id="cd00090">
    <property type="entry name" value="HTH_ARSR"/>
    <property type="match status" value="1"/>
</dbReference>
<dbReference type="Pfam" id="PF01022">
    <property type="entry name" value="HTH_5"/>
    <property type="match status" value="1"/>
</dbReference>
<dbReference type="EMBL" id="QXDL01000092">
    <property type="protein sequence ID" value="RIH83444.1"/>
    <property type="molecule type" value="Genomic_DNA"/>
</dbReference>
<dbReference type="InterPro" id="IPR036388">
    <property type="entry name" value="WH-like_DNA-bd_sf"/>
</dbReference>
<dbReference type="SUPFAM" id="SSF46785">
    <property type="entry name" value="Winged helix' DNA-binding domain"/>
    <property type="match status" value="1"/>
</dbReference>
<dbReference type="PRINTS" id="PR00778">
    <property type="entry name" value="HTHARSR"/>
</dbReference>
<dbReference type="InterPro" id="IPR011991">
    <property type="entry name" value="ArsR-like_HTH"/>
</dbReference>
<name>A0A399EFK3_9DEIN</name>
<dbReference type="Proteomes" id="UP000265715">
    <property type="component" value="Unassembled WGS sequence"/>
</dbReference>
<dbReference type="InterPro" id="IPR001845">
    <property type="entry name" value="HTH_ArsR_DNA-bd_dom"/>
</dbReference>
<dbReference type="PROSITE" id="PS50987">
    <property type="entry name" value="HTH_ARSR_2"/>
    <property type="match status" value="1"/>
</dbReference>
<feature type="domain" description="HTH arsR-type" evidence="1">
    <location>
        <begin position="1"/>
        <end position="94"/>
    </location>
</feature>
<proteinExistence type="predicted"/>
<gene>
    <name evidence="2" type="primary">sdpR_1</name>
    <name evidence="2" type="ORF">Mterra_02280</name>
</gene>
<accession>A0A399EFK3</accession>
<sequence>MHSAAGLEDRVFQALADRSRRAILESLTRGEAAVKDLAARFDISQPAVSQHLAKLKEAGLVNARREGRLVYYRVEPRGMKPLIDWLAHYRAFWAERAERLERLLEEMDSSLGKSAR</sequence>
<reference evidence="2 3" key="1">
    <citation type="submission" date="2018-08" db="EMBL/GenBank/DDBJ databases">
        <title>Meiothermus terrae DSM 26712 genome sequencing project.</title>
        <authorList>
            <person name="Da Costa M.S."/>
            <person name="Albuquerque L."/>
            <person name="Raposo P."/>
            <person name="Froufe H.J.C."/>
            <person name="Barroso C.S."/>
            <person name="Egas C."/>
        </authorList>
    </citation>
    <scope>NUCLEOTIDE SEQUENCE [LARGE SCALE GENOMIC DNA]</scope>
    <source>
        <strain evidence="2 3">DSM 26712</strain>
    </source>
</reference>
<dbReference type="PANTHER" id="PTHR38600">
    <property type="entry name" value="TRANSCRIPTIONAL REGULATORY PROTEIN"/>
    <property type="match status" value="1"/>
</dbReference>
<evidence type="ECO:0000313" key="2">
    <source>
        <dbReference type="EMBL" id="RIH83444.1"/>
    </source>
</evidence>
<dbReference type="RefSeq" id="WP_119315333.1">
    <property type="nucleotide sequence ID" value="NZ_QXDL01000092.1"/>
</dbReference>
<dbReference type="InterPro" id="IPR036390">
    <property type="entry name" value="WH_DNA-bd_sf"/>
</dbReference>
<dbReference type="OrthoDB" id="9799175at2"/>
<evidence type="ECO:0000313" key="3">
    <source>
        <dbReference type="Proteomes" id="UP000265715"/>
    </source>
</evidence>
<dbReference type="Gene3D" id="1.10.10.10">
    <property type="entry name" value="Winged helix-like DNA-binding domain superfamily/Winged helix DNA-binding domain"/>
    <property type="match status" value="1"/>
</dbReference>
<dbReference type="SMART" id="SM00418">
    <property type="entry name" value="HTH_ARSR"/>
    <property type="match status" value="1"/>
</dbReference>
<organism evidence="2 3">
    <name type="scientific">Calidithermus terrae</name>
    <dbReference type="NCBI Taxonomy" id="1408545"/>
    <lineage>
        <taxon>Bacteria</taxon>
        <taxon>Thermotogati</taxon>
        <taxon>Deinococcota</taxon>
        <taxon>Deinococci</taxon>
        <taxon>Thermales</taxon>
        <taxon>Thermaceae</taxon>
        <taxon>Calidithermus</taxon>
    </lineage>
</organism>
<dbReference type="AlphaFoldDB" id="A0A399EFK3"/>
<evidence type="ECO:0000259" key="1">
    <source>
        <dbReference type="PROSITE" id="PS50987"/>
    </source>
</evidence>